<dbReference type="RefSeq" id="WP_006902426.1">
    <property type="nucleotide sequence ID" value="NZ_BAOQ01000057.1"/>
</dbReference>
<proteinExistence type="predicted"/>
<gene>
    <name evidence="2" type="ORF">GP2_057_00070</name>
</gene>
<reference evidence="2 3" key="1">
    <citation type="submission" date="2013-02" db="EMBL/GenBank/DDBJ databases">
        <title>Whole genome shotgun sequence of Gordonia paraffinivorans NBRC 108238.</title>
        <authorList>
            <person name="Isaki-Nakamura S."/>
            <person name="Hosoyama A."/>
            <person name="Tsuchikane K."/>
            <person name="Ando Y."/>
            <person name="Baba S."/>
            <person name="Ohji S."/>
            <person name="Hamada M."/>
            <person name="Tamura T."/>
            <person name="Yamazoe A."/>
            <person name="Yamazaki S."/>
            <person name="Fujita N."/>
        </authorList>
    </citation>
    <scope>NUCLEOTIDE SEQUENCE [LARGE SCALE GENOMIC DNA]</scope>
    <source>
        <strain evidence="2 3">NBRC 108238</strain>
    </source>
</reference>
<evidence type="ECO:0000313" key="3">
    <source>
        <dbReference type="Proteomes" id="UP000035021"/>
    </source>
</evidence>
<name>A0ABQ0IRR9_9ACTN</name>
<sequence>MSLDRSRGLLRAELGAWSVLSATLVVAGAGVLLGWGELPMGHGQDLFLPVSFVALAVAGAASTIAGWATALGMLQLSPQEIVYRGRWRGWSVPWSSVEAVATLDQPRKDSGAHLMLRVVRQDPRLVKADESDVGAYATYWLLDYYLRHPEHRDELADQRAVERLRSGEVITKQGWISRA</sequence>
<keyword evidence="1" id="KW-0812">Transmembrane</keyword>
<evidence type="ECO:0008006" key="4">
    <source>
        <dbReference type="Google" id="ProtNLM"/>
    </source>
</evidence>
<evidence type="ECO:0000256" key="1">
    <source>
        <dbReference type="SAM" id="Phobius"/>
    </source>
</evidence>
<accession>A0ABQ0IRR9</accession>
<dbReference type="Proteomes" id="UP000035021">
    <property type="component" value="Unassembled WGS sequence"/>
</dbReference>
<dbReference type="EMBL" id="BAOQ01000057">
    <property type="protein sequence ID" value="GAC86148.1"/>
    <property type="molecule type" value="Genomic_DNA"/>
</dbReference>
<comment type="caution">
    <text evidence="2">The sequence shown here is derived from an EMBL/GenBank/DDBJ whole genome shotgun (WGS) entry which is preliminary data.</text>
</comment>
<organism evidence="2 3">
    <name type="scientific">Gordonia paraffinivorans NBRC 108238</name>
    <dbReference type="NCBI Taxonomy" id="1223543"/>
    <lineage>
        <taxon>Bacteria</taxon>
        <taxon>Bacillati</taxon>
        <taxon>Actinomycetota</taxon>
        <taxon>Actinomycetes</taxon>
        <taxon>Mycobacteriales</taxon>
        <taxon>Gordoniaceae</taxon>
        <taxon>Gordonia</taxon>
    </lineage>
</organism>
<evidence type="ECO:0000313" key="2">
    <source>
        <dbReference type="EMBL" id="GAC86148.1"/>
    </source>
</evidence>
<feature type="transmembrane region" description="Helical" evidence="1">
    <location>
        <begin position="12"/>
        <end position="35"/>
    </location>
</feature>
<keyword evidence="1" id="KW-1133">Transmembrane helix</keyword>
<keyword evidence="1" id="KW-0472">Membrane</keyword>
<protein>
    <recommendedName>
        <fullName evidence="4">DUF304 domain-containing protein</fullName>
    </recommendedName>
</protein>
<keyword evidence="3" id="KW-1185">Reference proteome</keyword>
<feature type="transmembrane region" description="Helical" evidence="1">
    <location>
        <begin position="47"/>
        <end position="74"/>
    </location>
</feature>